<feature type="transmembrane region" description="Helical" evidence="7">
    <location>
        <begin position="138"/>
        <end position="157"/>
    </location>
</feature>
<keyword evidence="3" id="KW-1003">Cell membrane</keyword>
<dbReference type="InterPro" id="IPR005769">
    <property type="entry name" value="PhnE/PtxC"/>
</dbReference>
<dbReference type="AlphaFoldDB" id="A0A3E0WND4"/>
<feature type="transmembrane region" description="Helical" evidence="7">
    <location>
        <begin position="208"/>
        <end position="228"/>
    </location>
</feature>
<evidence type="ECO:0000256" key="1">
    <source>
        <dbReference type="ARBA" id="ARBA00004651"/>
    </source>
</evidence>
<dbReference type="Pfam" id="PF00528">
    <property type="entry name" value="BPD_transp_1"/>
    <property type="match status" value="1"/>
</dbReference>
<keyword evidence="5 7" id="KW-1133">Transmembrane helix</keyword>
<evidence type="ECO:0000259" key="8">
    <source>
        <dbReference type="PROSITE" id="PS50928"/>
    </source>
</evidence>
<feature type="transmembrane region" description="Helical" evidence="7">
    <location>
        <begin position="79"/>
        <end position="100"/>
    </location>
</feature>
<dbReference type="SUPFAM" id="SSF161098">
    <property type="entry name" value="MetI-like"/>
    <property type="match status" value="1"/>
</dbReference>
<evidence type="ECO:0000256" key="6">
    <source>
        <dbReference type="ARBA" id="ARBA00023136"/>
    </source>
</evidence>
<keyword evidence="6 7" id="KW-0472">Membrane</keyword>
<dbReference type="Proteomes" id="UP000256488">
    <property type="component" value="Unassembled WGS sequence"/>
</dbReference>
<dbReference type="GO" id="GO:0005886">
    <property type="term" value="C:plasma membrane"/>
    <property type="evidence" value="ECO:0007669"/>
    <property type="project" value="UniProtKB-SubCell"/>
</dbReference>
<dbReference type="CDD" id="cd06261">
    <property type="entry name" value="TM_PBP2"/>
    <property type="match status" value="1"/>
</dbReference>
<feature type="domain" description="ABC transmembrane type-1" evidence="8">
    <location>
        <begin position="75"/>
        <end position="258"/>
    </location>
</feature>
<evidence type="ECO:0000256" key="5">
    <source>
        <dbReference type="ARBA" id="ARBA00022989"/>
    </source>
</evidence>
<evidence type="ECO:0000313" key="9">
    <source>
        <dbReference type="EMBL" id="RFA34318.1"/>
    </source>
</evidence>
<dbReference type="PANTHER" id="PTHR30043">
    <property type="entry name" value="PHOSPHONATES TRANSPORT SYSTEM PERMEASE PROTEIN"/>
    <property type="match status" value="1"/>
</dbReference>
<evidence type="ECO:0000313" key="10">
    <source>
        <dbReference type="Proteomes" id="UP000256488"/>
    </source>
</evidence>
<organism evidence="9 10">
    <name type="scientific">Virgibacillus dokdonensis</name>
    <dbReference type="NCBI Taxonomy" id="302167"/>
    <lineage>
        <taxon>Bacteria</taxon>
        <taxon>Bacillati</taxon>
        <taxon>Bacillota</taxon>
        <taxon>Bacilli</taxon>
        <taxon>Bacillales</taxon>
        <taxon>Bacillaceae</taxon>
        <taxon>Virgibacillus</taxon>
    </lineage>
</organism>
<evidence type="ECO:0000256" key="4">
    <source>
        <dbReference type="ARBA" id="ARBA00022692"/>
    </source>
</evidence>
<proteinExistence type="inferred from homology"/>
<comment type="similarity">
    <text evidence="7">Belongs to the binding-protein-dependent transport system permease family.</text>
</comment>
<gene>
    <name evidence="9" type="ORF">CAI16_11545</name>
</gene>
<keyword evidence="2 7" id="KW-0813">Transport</keyword>
<feature type="transmembrane region" description="Helical" evidence="7">
    <location>
        <begin position="20"/>
        <end position="36"/>
    </location>
</feature>
<protein>
    <submittedName>
        <fullName evidence="9">Phosphonate ABC transporter, permease protein PhnE</fullName>
    </submittedName>
</protein>
<dbReference type="EMBL" id="NFZX01000023">
    <property type="protein sequence ID" value="RFA34318.1"/>
    <property type="molecule type" value="Genomic_DNA"/>
</dbReference>
<keyword evidence="4 7" id="KW-0812">Transmembrane</keyword>
<dbReference type="InterPro" id="IPR035906">
    <property type="entry name" value="MetI-like_sf"/>
</dbReference>
<dbReference type="PROSITE" id="PS50928">
    <property type="entry name" value="ABC_TM1"/>
    <property type="match status" value="1"/>
</dbReference>
<dbReference type="NCBIfam" id="TIGR01097">
    <property type="entry name" value="PhnE"/>
    <property type="match status" value="1"/>
</dbReference>
<evidence type="ECO:0000256" key="2">
    <source>
        <dbReference type="ARBA" id="ARBA00022448"/>
    </source>
</evidence>
<evidence type="ECO:0000256" key="7">
    <source>
        <dbReference type="RuleBase" id="RU363032"/>
    </source>
</evidence>
<dbReference type="Gene3D" id="1.10.3720.10">
    <property type="entry name" value="MetI-like"/>
    <property type="match status" value="1"/>
</dbReference>
<dbReference type="PANTHER" id="PTHR30043:SF1">
    <property type="entry name" value="ABC TRANSPORT SYSTEM PERMEASE PROTEIN P69"/>
    <property type="match status" value="1"/>
</dbReference>
<feature type="transmembrane region" description="Helical" evidence="7">
    <location>
        <begin position="240"/>
        <end position="258"/>
    </location>
</feature>
<evidence type="ECO:0000256" key="3">
    <source>
        <dbReference type="ARBA" id="ARBA00022475"/>
    </source>
</evidence>
<dbReference type="GO" id="GO:0015416">
    <property type="term" value="F:ABC-type phosphonate transporter activity"/>
    <property type="evidence" value="ECO:0007669"/>
    <property type="project" value="InterPro"/>
</dbReference>
<accession>A0A3E0WND4</accession>
<sequence>MRSGKMKQPEIIRKKKNTQLLFLLGLITGLTIWSMWDVGFNLISLMEGIGETFRFIFVDMFPPSFTAVIKLIPPALDTLYISFVAMVIAATIAFFLSFFGAYNTTPHPILQIIVRGIASFLQSIPALVWVLILVAAYGLGLIVGTIALVLSGTGLLIRSFSEIIEEIDDEQVEALRATGANWFQIIGQAVVPQVLPGMVGWSLYKFDLNIREAAVIGMVGGGGIGFSMQTSLKLFQYKDALTAILIIFILVTTIEFLTGKVRERLL</sequence>
<comment type="caution">
    <text evidence="9">The sequence shown here is derived from an EMBL/GenBank/DDBJ whole genome shotgun (WGS) entry which is preliminary data.</text>
</comment>
<name>A0A3E0WND4_9BACI</name>
<reference evidence="9 10" key="1">
    <citation type="submission" date="2017-05" db="EMBL/GenBank/DDBJ databases">
        <title>Virgibacillus sp. AK90 isolated from a saltern of Kakinada, India.</title>
        <authorList>
            <person name="Gupta V."/>
            <person name="Sidhu C."/>
            <person name="Korpole S."/>
            <person name="Pinnaka A.K."/>
        </authorList>
    </citation>
    <scope>NUCLEOTIDE SEQUENCE [LARGE SCALE GENOMIC DNA]</scope>
    <source>
        <strain evidence="9 10">AK90</strain>
    </source>
</reference>
<dbReference type="InterPro" id="IPR000515">
    <property type="entry name" value="MetI-like"/>
</dbReference>
<comment type="subcellular location">
    <subcellularLocation>
        <location evidence="1 7">Cell membrane</location>
        <topology evidence="1 7">Multi-pass membrane protein</topology>
    </subcellularLocation>
</comment>